<comment type="caution">
    <text evidence="2">The sequence shown here is derived from an EMBL/GenBank/DDBJ whole genome shotgun (WGS) entry which is preliminary data.</text>
</comment>
<dbReference type="PANTHER" id="PTHR43591">
    <property type="entry name" value="METHYLTRANSFERASE"/>
    <property type="match status" value="1"/>
</dbReference>
<keyword evidence="3" id="KW-1185">Reference proteome</keyword>
<dbReference type="Pfam" id="PF08241">
    <property type="entry name" value="Methyltransf_11"/>
    <property type="match status" value="1"/>
</dbReference>
<protein>
    <submittedName>
        <fullName evidence="2">Methyltransferase family protein</fullName>
    </submittedName>
</protein>
<dbReference type="SUPFAM" id="SSF53335">
    <property type="entry name" value="S-adenosyl-L-methionine-dependent methyltransferases"/>
    <property type="match status" value="1"/>
</dbReference>
<evidence type="ECO:0000313" key="3">
    <source>
        <dbReference type="Proteomes" id="UP000286246"/>
    </source>
</evidence>
<evidence type="ECO:0000313" key="2">
    <source>
        <dbReference type="EMBL" id="RKE46751.1"/>
    </source>
</evidence>
<organism evidence="2 3">
    <name type="scientific">Sphingobacterium detergens</name>
    <dbReference type="NCBI Taxonomy" id="1145106"/>
    <lineage>
        <taxon>Bacteria</taxon>
        <taxon>Pseudomonadati</taxon>
        <taxon>Bacteroidota</taxon>
        <taxon>Sphingobacteriia</taxon>
        <taxon>Sphingobacteriales</taxon>
        <taxon>Sphingobacteriaceae</taxon>
        <taxon>Sphingobacterium</taxon>
    </lineage>
</organism>
<gene>
    <name evidence="2" type="ORF">DFQ12_3904</name>
</gene>
<feature type="domain" description="Methyltransferase type 11" evidence="1">
    <location>
        <begin position="52"/>
        <end position="146"/>
    </location>
</feature>
<dbReference type="InterPro" id="IPR029063">
    <property type="entry name" value="SAM-dependent_MTases_sf"/>
</dbReference>
<proteinExistence type="predicted"/>
<name>A0A420AQJ3_SPHD1</name>
<keyword evidence="2" id="KW-0808">Transferase</keyword>
<dbReference type="PANTHER" id="PTHR43591:SF24">
    <property type="entry name" value="2-METHOXY-6-POLYPRENYL-1,4-BENZOQUINOL METHYLASE, MITOCHONDRIAL"/>
    <property type="match status" value="1"/>
</dbReference>
<dbReference type="GO" id="GO:0008757">
    <property type="term" value="F:S-adenosylmethionine-dependent methyltransferase activity"/>
    <property type="evidence" value="ECO:0007669"/>
    <property type="project" value="InterPro"/>
</dbReference>
<evidence type="ECO:0000259" key="1">
    <source>
        <dbReference type="Pfam" id="PF08241"/>
    </source>
</evidence>
<accession>A0A420AQJ3</accession>
<reference evidence="2 3" key="1">
    <citation type="submission" date="2018-09" db="EMBL/GenBank/DDBJ databases">
        <title>Genomic Encyclopedia of Type Strains, Phase III (KMG-III): the genomes of soil and plant-associated and newly described type strains.</title>
        <authorList>
            <person name="Whitman W."/>
        </authorList>
    </citation>
    <scope>NUCLEOTIDE SEQUENCE [LARGE SCALE GENOMIC DNA]</scope>
    <source>
        <strain evidence="2 3">CECT 7938</strain>
    </source>
</reference>
<dbReference type="InterPro" id="IPR013216">
    <property type="entry name" value="Methyltransf_11"/>
</dbReference>
<dbReference type="Gene3D" id="3.40.50.150">
    <property type="entry name" value="Vaccinia Virus protein VP39"/>
    <property type="match status" value="1"/>
</dbReference>
<dbReference type="CDD" id="cd02440">
    <property type="entry name" value="AdoMet_MTases"/>
    <property type="match status" value="1"/>
</dbReference>
<dbReference type="Proteomes" id="UP000286246">
    <property type="component" value="Unassembled WGS sequence"/>
</dbReference>
<dbReference type="GO" id="GO:0032259">
    <property type="term" value="P:methylation"/>
    <property type="evidence" value="ECO:0007669"/>
    <property type="project" value="UniProtKB-KW"/>
</dbReference>
<dbReference type="AlphaFoldDB" id="A0A420AQJ3"/>
<dbReference type="OrthoDB" id="9770553at2"/>
<dbReference type="EMBL" id="RAPY01000004">
    <property type="protein sequence ID" value="RKE46751.1"/>
    <property type="molecule type" value="Genomic_DNA"/>
</dbReference>
<sequence>MIINRITSYWDKQSKIWREEKEEAWSQPETANWLNFFEEILLDPKLGGKSILEIGTASGYFGNIMTKAGFAVTAIDLSPNMINEAKQVSDALNLTVDYHVMDAQNLAFDDDKFDLVFTRLLTWTIPDLFKCYSEIFRVLKPGGMFINFDGDFGATVFSQEGHERYPKEIMEEANAIKSNLDISKHSRPERDLYLLDKVGFIDLKTDNEVHNKIYSKPEEEGGLFMLSGVKPMR</sequence>
<dbReference type="RefSeq" id="WP_120260624.1">
    <property type="nucleotide sequence ID" value="NZ_RAPY01000004.1"/>
</dbReference>
<keyword evidence="2" id="KW-0489">Methyltransferase</keyword>